<protein>
    <submittedName>
        <fullName evidence="1">Uncharacterized protein</fullName>
    </submittedName>
</protein>
<dbReference type="HOGENOM" id="CLU_1272963_0_0_1"/>
<evidence type="ECO:0000313" key="2">
    <source>
        <dbReference type="Proteomes" id="UP000016931"/>
    </source>
</evidence>
<proteinExistence type="predicted"/>
<keyword evidence="2" id="KW-1185">Reference proteome</keyword>
<name>M3ARN5_SPHMS</name>
<sequence length="217" mass="24636">MMRYHHCLRSSRLHVAAPCCSPASSWRGDWCPAARADVSCSSFHLRGSRYVQPAAVSTTSDFSAKLVHGDTTLLRCNGVAQKWFMGRTMNLQEQAHYCSTTVWVAGPGFSLLSHRKSWSRTRDQAKKKFLSTHLLQKRILMQEHRSCQTLAVNRPIDTGVIQYKVRTTPADYIPHFVRRATRKPLAHVQTCCAYSTSNGFLARCTSTRSTKRTCWRV</sequence>
<evidence type="ECO:0000313" key="1">
    <source>
        <dbReference type="EMBL" id="EMF08159.1"/>
    </source>
</evidence>
<accession>M3ARN5</accession>
<dbReference type="GeneID" id="27904578"/>
<dbReference type="RefSeq" id="XP_016756280.1">
    <property type="nucleotide sequence ID" value="XM_016907441.1"/>
</dbReference>
<reference evidence="1 2" key="1">
    <citation type="journal article" date="2012" name="PLoS Pathog.">
        <title>Diverse lifestyles and strategies of plant pathogenesis encoded in the genomes of eighteen Dothideomycetes fungi.</title>
        <authorList>
            <person name="Ohm R.A."/>
            <person name="Feau N."/>
            <person name="Henrissat B."/>
            <person name="Schoch C.L."/>
            <person name="Horwitz B.A."/>
            <person name="Barry K.W."/>
            <person name="Condon B.J."/>
            <person name="Copeland A.C."/>
            <person name="Dhillon B."/>
            <person name="Glaser F."/>
            <person name="Hesse C.N."/>
            <person name="Kosti I."/>
            <person name="LaButti K."/>
            <person name="Lindquist E.A."/>
            <person name="Lucas S."/>
            <person name="Salamov A.A."/>
            <person name="Bradshaw R.E."/>
            <person name="Ciuffetti L."/>
            <person name="Hamelin R.C."/>
            <person name="Kema G.H.J."/>
            <person name="Lawrence C."/>
            <person name="Scott J.A."/>
            <person name="Spatafora J.W."/>
            <person name="Turgeon B.G."/>
            <person name="de Wit P.J.G.M."/>
            <person name="Zhong S."/>
            <person name="Goodwin S.B."/>
            <person name="Grigoriev I.V."/>
        </authorList>
    </citation>
    <scope>NUCLEOTIDE SEQUENCE [LARGE SCALE GENOMIC DNA]</scope>
    <source>
        <strain evidence="1 2">SO2202</strain>
    </source>
</reference>
<organism evidence="1 2">
    <name type="scientific">Sphaerulina musiva (strain SO2202)</name>
    <name type="common">Poplar stem canker fungus</name>
    <name type="synonym">Septoria musiva</name>
    <dbReference type="NCBI Taxonomy" id="692275"/>
    <lineage>
        <taxon>Eukaryota</taxon>
        <taxon>Fungi</taxon>
        <taxon>Dikarya</taxon>
        <taxon>Ascomycota</taxon>
        <taxon>Pezizomycotina</taxon>
        <taxon>Dothideomycetes</taxon>
        <taxon>Dothideomycetidae</taxon>
        <taxon>Mycosphaerellales</taxon>
        <taxon>Mycosphaerellaceae</taxon>
        <taxon>Sphaerulina</taxon>
    </lineage>
</organism>
<dbReference type="Proteomes" id="UP000016931">
    <property type="component" value="Unassembled WGS sequence"/>
</dbReference>
<gene>
    <name evidence="1" type="ORF">SEPMUDRAFT_152431</name>
</gene>
<dbReference type="EMBL" id="KB456272">
    <property type="protein sequence ID" value="EMF08159.1"/>
    <property type="molecule type" value="Genomic_DNA"/>
</dbReference>
<dbReference type="AlphaFoldDB" id="M3ARN5"/>